<protein>
    <submittedName>
        <fullName evidence="3">IPT/TIG domain protein</fullName>
    </submittedName>
</protein>
<dbReference type="Proteomes" id="UP000485569">
    <property type="component" value="Unassembled WGS sequence"/>
</dbReference>
<evidence type="ECO:0000259" key="2">
    <source>
        <dbReference type="Pfam" id="PF01833"/>
    </source>
</evidence>
<accession>A0A1V5SU87</accession>
<comment type="caution">
    <text evidence="3">The sequence shown here is derived from an EMBL/GenBank/DDBJ whole genome shotgun (WGS) entry which is preliminary data.</text>
</comment>
<feature type="region of interest" description="Disordered" evidence="1">
    <location>
        <begin position="31"/>
        <end position="53"/>
    </location>
</feature>
<dbReference type="AlphaFoldDB" id="A0A1V5SU87"/>
<name>A0A1V5SU87_9BACT</name>
<dbReference type="Pfam" id="PF01833">
    <property type="entry name" value="TIG"/>
    <property type="match status" value="1"/>
</dbReference>
<evidence type="ECO:0000313" key="3">
    <source>
        <dbReference type="EMBL" id="OQA58038.1"/>
    </source>
</evidence>
<dbReference type="Gene3D" id="2.60.40.10">
    <property type="entry name" value="Immunoglobulins"/>
    <property type="match status" value="1"/>
</dbReference>
<organism evidence="3">
    <name type="scientific">Candidatus Atribacter allofermentans</name>
    <dbReference type="NCBI Taxonomy" id="1852833"/>
    <lineage>
        <taxon>Bacteria</taxon>
        <taxon>Pseudomonadati</taxon>
        <taxon>Atribacterota</taxon>
        <taxon>Atribacteria</taxon>
        <taxon>Atribacterales</taxon>
        <taxon>Atribacteraceae</taxon>
        <taxon>Atribacter</taxon>
    </lineage>
</organism>
<dbReference type="InterPro" id="IPR014756">
    <property type="entry name" value="Ig_E-set"/>
</dbReference>
<reference evidence="3" key="1">
    <citation type="submission" date="2017-02" db="EMBL/GenBank/DDBJ databases">
        <title>Delving into the versatile metabolic prowess of the omnipresent phylum Bacteroidetes.</title>
        <authorList>
            <person name="Nobu M.K."/>
            <person name="Mei R."/>
            <person name="Narihiro T."/>
            <person name="Kuroda K."/>
            <person name="Liu W.-T."/>
        </authorList>
    </citation>
    <scope>NUCLEOTIDE SEQUENCE</scope>
    <source>
        <strain evidence="3">ADurb.Bin276</strain>
    </source>
</reference>
<sequence>MKTRNFLLLIVFCFSLILIFAGCLNKSAEPTPSPSPTAPLNPKITSISPDSGPSGTKITLLGSDFGAVQGSSQLVFKRGDNKTFEGEIITWSDLNIYARVPQLMKDTYKVYVIVNEVLSNQVDYELKPVGSGTTCTQCGQ</sequence>
<dbReference type="InterPro" id="IPR013783">
    <property type="entry name" value="Ig-like_fold"/>
</dbReference>
<evidence type="ECO:0000256" key="1">
    <source>
        <dbReference type="SAM" id="MobiDB-lite"/>
    </source>
</evidence>
<gene>
    <name evidence="3" type="ORF">BWY41_01139</name>
</gene>
<dbReference type="InterPro" id="IPR002909">
    <property type="entry name" value="IPT_dom"/>
</dbReference>
<dbReference type="CDD" id="cd00102">
    <property type="entry name" value="IPT"/>
    <property type="match status" value="1"/>
</dbReference>
<dbReference type="PROSITE" id="PS51257">
    <property type="entry name" value="PROKAR_LIPOPROTEIN"/>
    <property type="match status" value="1"/>
</dbReference>
<dbReference type="SUPFAM" id="SSF81296">
    <property type="entry name" value="E set domains"/>
    <property type="match status" value="1"/>
</dbReference>
<proteinExistence type="predicted"/>
<dbReference type="EMBL" id="MWBQ01000081">
    <property type="protein sequence ID" value="OQA58038.1"/>
    <property type="molecule type" value="Genomic_DNA"/>
</dbReference>
<feature type="domain" description="IPT/TIG" evidence="2">
    <location>
        <begin position="42"/>
        <end position="123"/>
    </location>
</feature>
<feature type="compositionally biased region" description="Polar residues" evidence="1">
    <location>
        <begin position="43"/>
        <end position="53"/>
    </location>
</feature>